<dbReference type="CDD" id="cd07989">
    <property type="entry name" value="LPLAT_AGPAT-like"/>
    <property type="match status" value="1"/>
</dbReference>
<evidence type="ECO:0000256" key="1">
    <source>
        <dbReference type="ARBA" id="ARBA00006432"/>
    </source>
</evidence>
<dbReference type="InterPro" id="IPR000873">
    <property type="entry name" value="AMP-dep_synth/lig_dom"/>
</dbReference>
<dbReference type="SUPFAM" id="SSF47336">
    <property type="entry name" value="ACP-like"/>
    <property type="match status" value="1"/>
</dbReference>
<dbReference type="FunFam" id="3.40.50.12780:FF:000013">
    <property type="entry name" value="Long-chain-fatty-acid--AMP ligase FadD32"/>
    <property type="match status" value="1"/>
</dbReference>
<dbReference type="GO" id="GO:0070566">
    <property type="term" value="F:adenylyltransferase activity"/>
    <property type="evidence" value="ECO:0007669"/>
    <property type="project" value="TreeGrafter"/>
</dbReference>
<dbReference type="GO" id="GO:0071766">
    <property type="term" value="P:Actinobacterium-type cell wall biogenesis"/>
    <property type="evidence" value="ECO:0007669"/>
    <property type="project" value="UniProtKB-ARBA"/>
</dbReference>
<dbReference type="PANTHER" id="PTHR22754:SF32">
    <property type="entry name" value="DISCO-INTERACTING PROTEIN 2"/>
    <property type="match status" value="1"/>
</dbReference>
<dbReference type="InterPro" id="IPR040097">
    <property type="entry name" value="FAAL/FAAC"/>
</dbReference>
<accession>A0A2T3XU86</accession>
<keyword evidence="2 4" id="KW-0436">Ligase</keyword>
<evidence type="ECO:0000313" key="5">
    <source>
        <dbReference type="Proteomes" id="UP000240638"/>
    </source>
</evidence>
<dbReference type="PROSITE" id="PS00455">
    <property type="entry name" value="AMP_BINDING"/>
    <property type="match status" value="1"/>
</dbReference>
<dbReference type="InterPro" id="IPR020845">
    <property type="entry name" value="AMP-binding_CS"/>
</dbReference>
<dbReference type="SUPFAM" id="SSF69593">
    <property type="entry name" value="Glycerol-3-phosphate (1)-acyltransferase"/>
    <property type="match status" value="1"/>
</dbReference>
<evidence type="ECO:0000256" key="2">
    <source>
        <dbReference type="ARBA" id="ARBA00022598"/>
    </source>
</evidence>
<dbReference type="InterPro" id="IPR036736">
    <property type="entry name" value="ACP-like_sf"/>
</dbReference>
<dbReference type="Gene3D" id="3.30.300.30">
    <property type="match status" value="1"/>
</dbReference>
<dbReference type="Proteomes" id="UP000240638">
    <property type="component" value="Unassembled WGS sequence"/>
</dbReference>
<dbReference type="PANTHER" id="PTHR22754">
    <property type="entry name" value="DISCO-INTERACTING PROTEIN 2 DIP2 -RELATED"/>
    <property type="match status" value="1"/>
</dbReference>
<dbReference type="AlphaFoldDB" id="A0A2T3XU86"/>
<dbReference type="GO" id="GO:0006633">
    <property type="term" value="P:fatty acid biosynthetic process"/>
    <property type="evidence" value="ECO:0007669"/>
    <property type="project" value="TreeGrafter"/>
</dbReference>
<evidence type="ECO:0000313" key="4">
    <source>
        <dbReference type="EMBL" id="PTB20093.1"/>
    </source>
</evidence>
<protein>
    <submittedName>
        <fullName evidence="4">Fatty acyl-AMP ligase</fullName>
    </submittedName>
</protein>
<feature type="domain" description="Carrier" evidence="3">
    <location>
        <begin position="16"/>
        <end position="97"/>
    </location>
</feature>
<gene>
    <name evidence="4" type="ORF">C9I57_13370</name>
</gene>
<proteinExistence type="inferred from homology"/>
<sequence>MSQNRIESEPPRGRTGDAQTRLLALIRELAEETRGDNPLYNEVTLHAHLEHDLGFDSLARAELLARIEHAFGVQLSVDTFASATTAAELLLAVTGEPLREAAASAEPLSPVSGVSPDKAAGRLAIPHHARTLMEAMHWHADRHPERTHIVLIETDGVTESRIGYGELRERAAQMAGGLRTVGIDPGDTVALMLPTNLDYFVAFTAILLCGAIAVPIYPPLRKGRLAEHVERHTALLNNAQIKALVTFEQAETVARLLRTHVPTLRHVLTPERIVRLPMDTPVVTRAEDIALLQYTSGSTGMPKGVVLTHANLLASIRAMGERAAVNADDVLVSWLPLYHDMGLIGAWLAPLYFGVPLVVTSPLTFLAHPDAWLQMISRYRGTITAAPNFAYDRCARHVLDAILQDLDLSSLRLSFCGAEPVSANVMRAFSERMSVARFDARALAPVYGLAENTLAVTFPPPARGLWTDKVLRSQFVDDGRAAPSLNGADTLEIVCCGPVLPGCEMRIADKHGRELPERQIGRIEFRGRAATQGYYRNAEATAQLMDGEWLDSGDLGYVANGELYVTGRVKDMIIHGGRHFFPYELEDAIGRLPGAIAGRVAVCGGIDAARGTERIVIFAETAEMDPDARACLVAQINETTTKCFGTAAGNVMLLDRGSILKTPAGKIRRSAMLERFERSESEGREFRKMSAPHAPWRQVSEVVFGSMKPFVRRSLDRVRLIAYGSWCWALVAAIAPVLWCRVALGAAAARNWHVTGRATRLFLYLAGLRTEVIGETESFPASAAAIVAVNHTSYLDSVVLHALLPHPLHFVAKRELARQPFIGGFLRRLGVRFVERADYRASVEDEERIVAEARDETLLFFPEGTFRRAAGLGPFHLGAFRAACLLGRPVVPIALRGVRAVLRDGDWLPRRGHIVMTVLAPIKPEGTDLRAMVKLRDQVRAAILTHCGEPELIGPAMGIAPSGMEAARRPGSHKRA</sequence>
<dbReference type="EMBL" id="PYUC01000006">
    <property type="protein sequence ID" value="PTB20093.1"/>
    <property type="molecule type" value="Genomic_DNA"/>
</dbReference>
<dbReference type="GO" id="GO:0005886">
    <property type="term" value="C:plasma membrane"/>
    <property type="evidence" value="ECO:0007669"/>
    <property type="project" value="TreeGrafter"/>
</dbReference>
<dbReference type="RefSeq" id="WP_107151161.1">
    <property type="nucleotide sequence ID" value="NZ_PYUC01000006.1"/>
</dbReference>
<dbReference type="SUPFAM" id="SSF56801">
    <property type="entry name" value="Acetyl-CoA synthetase-like"/>
    <property type="match status" value="1"/>
</dbReference>
<reference evidence="4 5" key="1">
    <citation type="submission" date="2018-03" db="EMBL/GenBank/DDBJ databases">
        <title>Whole genome analyses suggest that Burkholderia sensu lato contains two further novel genera in the rhizoxinica-symbiotica group Mycetohabitans gen. nov., and Trinickia gen. nov.: implications for the evolution of diazotrophy and nodulation in the Burkholderiaceae.</title>
        <authorList>
            <person name="Estrada De Los Santos P."/>
            <person name="Palmer M."/>
            <person name="Chavez-Ramirez B."/>
            <person name="Steenkamp E.T."/>
            <person name="Hirsch A.M."/>
            <person name="Manyaka P."/>
            <person name="Maluk M."/>
            <person name="Lafos M."/>
            <person name="Crook M."/>
            <person name="Gross E."/>
            <person name="Simon M.F."/>
            <person name="Bueno Dos Reis Junior F."/>
            <person name="Poole P.S."/>
            <person name="Venter S.N."/>
            <person name="James E.K."/>
        </authorList>
    </citation>
    <scope>NUCLEOTIDE SEQUENCE [LARGE SCALE GENOMIC DNA]</scope>
    <source>
        <strain evidence="4 5">JPY-366</strain>
    </source>
</reference>
<dbReference type="InterPro" id="IPR009081">
    <property type="entry name" value="PP-bd_ACP"/>
</dbReference>
<dbReference type="Gene3D" id="3.40.50.12780">
    <property type="entry name" value="N-terminal domain of ligase-like"/>
    <property type="match status" value="1"/>
</dbReference>
<evidence type="ECO:0000259" key="3">
    <source>
        <dbReference type="PROSITE" id="PS50075"/>
    </source>
</evidence>
<dbReference type="CDD" id="cd05931">
    <property type="entry name" value="FAAL"/>
    <property type="match status" value="1"/>
</dbReference>
<dbReference type="Gene3D" id="1.10.1200.10">
    <property type="entry name" value="ACP-like"/>
    <property type="match status" value="1"/>
</dbReference>
<dbReference type="SMART" id="SM00563">
    <property type="entry name" value="PlsC"/>
    <property type="match status" value="1"/>
</dbReference>
<dbReference type="InterPro" id="IPR002123">
    <property type="entry name" value="Plipid/glycerol_acylTrfase"/>
</dbReference>
<dbReference type="PROSITE" id="PS50075">
    <property type="entry name" value="CARRIER"/>
    <property type="match status" value="1"/>
</dbReference>
<dbReference type="Pfam" id="PF00550">
    <property type="entry name" value="PP-binding"/>
    <property type="match status" value="1"/>
</dbReference>
<organism evidence="4 5">
    <name type="scientific">Trinickia symbiotica</name>
    <dbReference type="NCBI Taxonomy" id="863227"/>
    <lineage>
        <taxon>Bacteria</taxon>
        <taxon>Pseudomonadati</taxon>
        <taxon>Pseudomonadota</taxon>
        <taxon>Betaproteobacteria</taxon>
        <taxon>Burkholderiales</taxon>
        <taxon>Burkholderiaceae</taxon>
        <taxon>Trinickia</taxon>
    </lineage>
</organism>
<dbReference type="InterPro" id="IPR042099">
    <property type="entry name" value="ANL_N_sf"/>
</dbReference>
<comment type="similarity">
    <text evidence="1">Belongs to the ATP-dependent AMP-binding enzyme family.</text>
</comment>
<name>A0A2T3XU86_9BURK</name>
<dbReference type="GO" id="GO:0016874">
    <property type="term" value="F:ligase activity"/>
    <property type="evidence" value="ECO:0007669"/>
    <property type="project" value="UniProtKB-KW"/>
</dbReference>
<dbReference type="Pfam" id="PF00501">
    <property type="entry name" value="AMP-binding"/>
    <property type="match status" value="1"/>
</dbReference>
<dbReference type="Pfam" id="PF01553">
    <property type="entry name" value="Acyltransferase"/>
    <property type="match status" value="1"/>
</dbReference>
<dbReference type="InterPro" id="IPR045851">
    <property type="entry name" value="AMP-bd_C_sf"/>
</dbReference>
<comment type="caution">
    <text evidence="4">The sequence shown here is derived from an EMBL/GenBank/DDBJ whole genome shotgun (WGS) entry which is preliminary data.</text>
</comment>
<dbReference type="GO" id="GO:0016746">
    <property type="term" value="F:acyltransferase activity"/>
    <property type="evidence" value="ECO:0007669"/>
    <property type="project" value="InterPro"/>
</dbReference>